<dbReference type="EMBL" id="JTDB02000008">
    <property type="protein sequence ID" value="NLP64352.1"/>
    <property type="molecule type" value="Genomic_DNA"/>
</dbReference>
<accession>A0A8T6ZIB8</accession>
<protein>
    <submittedName>
        <fullName evidence="1">Uncharacterized protein</fullName>
    </submittedName>
</protein>
<organism evidence="1 2">
    <name type="scientific">Paraburkholderia sacchari</name>
    <dbReference type="NCBI Taxonomy" id="159450"/>
    <lineage>
        <taxon>Bacteria</taxon>
        <taxon>Pseudomonadati</taxon>
        <taxon>Pseudomonadota</taxon>
        <taxon>Betaproteobacteria</taxon>
        <taxon>Burkholderiales</taxon>
        <taxon>Burkholderiaceae</taxon>
        <taxon>Paraburkholderia</taxon>
    </lineage>
</organism>
<gene>
    <name evidence="1" type="ORF">NH14_024985</name>
</gene>
<evidence type="ECO:0000313" key="2">
    <source>
        <dbReference type="Proteomes" id="UP000030460"/>
    </source>
</evidence>
<sequence length="73" mass="8064">MNVQHLDPARVRAVRTLRDAREVVPSALAPRLLKAVEHTRGEHQALPGLRFAVDRRAGVLLASYCGGPWQAIE</sequence>
<keyword evidence="2" id="KW-1185">Reference proteome</keyword>
<name>A0A8T6ZIB8_9BURK</name>
<dbReference type="RefSeq" id="WP_152617248.1">
    <property type="nucleotide sequence ID" value="NZ_CADFGF010000007.1"/>
</dbReference>
<evidence type="ECO:0000313" key="1">
    <source>
        <dbReference type="EMBL" id="NLP64352.1"/>
    </source>
</evidence>
<reference evidence="1" key="1">
    <citation type="journal article" date="2015" name="Genome Announc.">
        <title>Draft Genome Sequence of the Polyhydroxyalkanoate-Producing Bacterium Burkholderia sacchari LMG 19450 Isolated from Brazilian Sugarcane Plantation Soil.</title>
        <authorList>
            <person name="Alexandrino P.M."/>
            <person name="Mendonca T.T."/>
            <person name="Guaman Bautista L.P."/>
            <person name="Cherix J."/>
            <person name="Lozano-Sakalauskas G.C."/>
            <person name="Fujita A."/>
            <person name="Ramos Filho E."/>
            <person name="Long P."/>
            <person name="Padilla G."/>
            <person name="Taciro M.K."/>
            <person name="Gomez J.G."/>
            <person name="Silva L.F."/>
        </authorList>
    </citation>
    <scope>NUCLEOTIDE SEQUENCE</scope>
    <source>
        <strain evidence="1">LMG 19450</strain>
    </source>
</reference>
<reference evidence="1" key="2">
    <citation type="submission" date="2020-04" db="EMBL/GenBank/DDBJ databases">
        <authorList>
            <person name="Alexandrino P."/>
            <person name="Mendonca T."/>
            <person name="Guaman L."/>
            <person name="Cherix J."/>
            <person name="Lozano-Sakalauskas G."/>
            <person name="Fujita A."/>
            <person name="Filho E.R."/>
            <person name="Long P."/>
            <person name="Padilla G."/>
            <person name="Taciro M.K."/>
            <person name="Gomez J.G."/>
            <person name="Silva L.F."/>
            <person name="Torres M."/>
        </authorList>
    </citation>
    <scope>NUCLEOTIDE SEQUENCE</scope>
    <source>
        <strain evidence="1">LMG 19450</strain>
    </source>
</reference>
<dbReference type="AlphaFoldDB" id="A0A8T6ZIB8"/>
<comment type="caution">
    <text evidence="1">The sequence shown here is derived from an EMBL/GenBank/DDBJ whole genome shotgun (WGS) entry which is preliminary data.</text>
</comment>
<dbReference type="Proteomes" id="UP000030460">
    <property type="component" value="Unassembled WGS sequence"/>
</dbReference>
<proteinExistence type="predicted"/>